<dbReference type="InterPro" id="IPR013216">
    <property type="entry name" value="Methyltransf_11"/>
</dbReference>
<dbReference type="OrthoDB" id="101857at2"/>
<feature type="domain" description="Methyltransferase type 11" evidence="1">
    <location>
        <begin position="8"/>
        <end position="94"/>
    </location>
</feature>
<keyword evidence="2" id="KW-0489">Methyltransferase</keyword>
<gene>
    <name evidence="2" type="ORF">EDC27_0416</name>
</gene>
<comment type="caution">
    <text evidence="2">The sequence shown here is derived from an EMBL/GenBank/DDBJ whole genome shotgun (WGS) entry which is preliminary data.</text>
</comment>
<proteinExistence type="predicted"/>
<dbReference type="Proteomes" id="UP000276223">
    <property type="component" value="Unassembled WGS sequence"/>
</dbReference>
<evidence type="ECO:0000313" key="3">
    <source>
        <dbReference type="Proteomes" id="UP000276223"/>
    </source>
</evidence>
<dbReference type="Pfam" id="PF08241">
    <property type="entry name" value="Methyltransf_11"/>
    <property type="match status" value="1"/>
</dbReference>
<protein>
    <submittedName>
        <fullName evidence="2">Methyltransferase family protein</fullName>
    </submittedName>
</protein>
<name>A0A3N1VQ27_9BACT</name>
<dbReference type="Gene3D" id="3.40.50.150">
    <property type="entry name" value="Vaccinia Virus protein VP39"/>
    <property type="match status" value="1"/>
</dbReference>
<sequence length="203" mass="22389">MNPKTFLHIGCGSKRKDQTTRGFNSPAWREIRLDIDPAVQPDIVGTMTDMAAVPNESVDAIFSSHNIEHLYPHEVPVALHEFLRVLKPSGFAVITCPDLQSVCALIAEDKLTEPAYVAPAGPIAPLDILYGHRPSLARGNLYMAHRCGFTQKVLTGTLLASGFATVVAMRRGRPYYDLWAIGSKRPRSDDEMRALAAEHFPHT</sequence>
<accession>A0A3N1VQ27</accession>
<evidence type="ECO:0000259" key="1">
    <source>
        <dbReference type="Pfam" id="PF08241"/>
    </source>
</evidence>
<dbReference type="RefSeq" id="WP_123288950.1">
    <property type="nucleotide sequence ID" value="NZ_RJVA01000009.1"/>
</dbReference>
<dbReference type="GO" id="GO:0008757">
    <property type="term" value="F:S-adenosylmethionine-dependent methyltransferase activity"/>
    <property type="evidence" value="ECO:0007669"/>
    <property type="project" value="InterPro"/>
</dbReference>
<dbReference type="AlphaFoldDB" id="A0A3N1VQ27"/>
<dbReference type="InterPro" id="IPR029063">
    <property type="entry name" value="SAM-dependent_MTases_sf"/>
</dbReference>
<dbReference type="CDD" id="cd02440">
    <property type="entry name" value="AdoMet_MTases"/>
    <property type="match status" value="1"/>
</dbReference>
<dbReference type="GO" id="GO:0032259">
    <property type="term" value="P:methylation"/>
    <property type="evidence" value="ECO:0007669"/>
    <property type="project" value="UniProtKB-KW"/>
</dbReference>
<keyword evidence="2" id="KW-0808">Transferase</keyword>
<dbReference type="SUPFAM" id="SSF53335">
    <property type="entry name" value="S-adenosyl-L-methionine-dependent methyltransferases"/>
    <property type="match status" value="1"/>
</dbReference>
<keyword evidence="3" id="KW-1185">Reference proteome</keyword>
<organism evidence="2 3">
    <name type="scientific">Desulfosoma caldarium</name>
    <dbReference type="NCBI Taxonomy" id="610254"/>
    <lineage>
        <taxon>Bacteria</taxon>
        <taxon>Pseudomonadati</taxon>
        <taxon>Thermodesulfobacteriota</taxon>
        <taxon>Syntrophobacteria</taxon>
        <taxon>Syntrophobacterales</taxon>
        <taxon>Syntrophobacteraceae</taxon>
        <taxon>Desulfosoma</taxon>
    </lineage>
</organism>
<reference evidence="2 3" key="1">
    <citation type="submission" date="2018-11" db="EMBL/GenBank/DDBJ databases">
        <title>Genomic Encyclopedia of Type Strains, Phase IV (KMG-IV): sequencing the most valuable type-strain genomes for metagenomic binning, comparative biology and taxonomic classification.</title>
        <authorList>
            <person name="Goeker M."/>
        </authorList>
    </citation>
    <scope>NUCLEOTIDE SEQUENCE [LARGE SCALE GENOMIC DNA]</scope>
    <source>
        <strain evidence="2 3">DSM 22027</strain>
    </source>
</reference>
<dbReference type="EMBL" id="RJVA01000009">
    <property type="protein sequence ID" value="ROR03158.1"/>
    <property type="molecule type" value="Genomic_DNA"/>
</dbReference>
<evidence type="ECO:0000313" key="2">
    <source>
        <dbReference type="EMBL" id="ROR03158.1"/>
    </source>
</evidence>